<evidence type="ECO:0000256" key="1">
    <source>
        <dbReference type="SAM" id="MobiDB-lite"/>
    </source>
</evidence>
<evidence type="ECO:0000313" key="2">
    <source>
        <dbReference type="EMBL" id="WUS57360.1"/>
    </source>
</evidence>
<keyword evidence="3" id="KW-1185">Reference proteome</keyword>
<dbReference type="RefSeq" id="WP_329497178.1">
    <property type="nucleotide sequence ID" value="NZ_CP108460.1"/>
</dbReference>
<reference evidence="2 3" key="1">
    <citation type="submission" date="2022-10" db="EMBL/GenBank/DDBJ databases">
        <title>The complete genomes of actinobacterial strains from the NBC collection.</title>
        <authorList>
            <person name="Joergensen T.S."/>
            <person name="Alvarez Arevalo M."/>
            <person name="Sterndorff E.B."/>
            <person name="Faurdal D."/>
            <person name="Vuksanovic O."/>
            <person name="Mourched A.-S."/>
            <person name="Charusanti P."/>
            <person name="Shaw S."/>
            <person name="Blin K."/>
            <person name="Weber T."/>
        </authorList>
    </citation>
    <scope>NUCLEOTIDE SEQUENCE [LARGE SCALE GENOMIC DNA]</scope>
    <source>
        <strain evidence="2 3">NBC_01247</strain>
    </source>
</reference>
<organism evidence="2 3">
    <name type="scientific">Kitasatospora herbaricolor</name>
    <dbReference type="NCBI Taxonomy" id="68217"/>
    <lineage>
        <taxon>Bacteria</taxon>
        <taxon>Bacillati</taxon>
        <taxon>Actinomycetota</taxon>
        <taxon>Actinomycetes</taxon>
        <taxon>Kitasatosporales</taxon>
        <taxon>Streptomycetaceae</taxon>
        <taxon>Kitasatospora</taxon>
    </lineage>
</organism>
<protein>
    <recommendedName>
        <fullName evidence="4">Lipoprotein</fullName>
    </recommendedName>
</protein>
<evidence type="ECO:0000313" key="3">
    <source>
        <dbReference type="Proteomes" id="UP001432014"/>
    </source>
</evidence>
<sequence>MIWNCDVQDRVSIIRLRRRIEGESSVQRQARRHVEGAVRALTAACAAISLAGCFAAGTEPEKRSPGAAAGEVTVVRGGKVYPLTIRVTDWQVRPHPQVPERGNAVHVSYRSTATGYLPEVTVEVAVCAVDAANVVLLCTAVVARQEDPRFQDGDSWIGPADLPRSLSETARVVLLPDQLRPGLHAGDPKDGDGYVPPGLPSPGDQLRTA</sequence>
<dbReference type="EMBL" id="CP108482">
    <property type="protein sequence ID" value="WUS57360.1"/>
    <property type="molecule type" value="Genomic_DNA"/>
</dbReference>
<evidence type="ECO:0008006" key="4">
    <source>
        <dbReference type="Google" id="ProtNLM"/>
    </source>
</evidence>
<proteinExistence type="predicted"/>
<feature type="region of interest" description="Disordered" evidence="1">
    <location>
        <begin position="179"/>
        <end position="209"/>
    </location>
</feature>
<accession>A0ABZ1W9G9</accession>
<name>A0ABZ1W9G9_9ACTN</name>
<gene>
    <name evidence="2" type="ORF">OG469_18680</name>
</gene>
<dbReference type="Proteomes" id="UP001432014">
    <property type="component" value="Chromosome"/>
</dbReference>